<reference evidence="1 2" key="1">
    <citation type="submission" date="2020-08" db="EMBL/GenBank/DDBJ databases">
        <authorList>
            <person name="Koutsovoulos G."/>
            <person name="Danchin GJ E."/>
        </authorList>
    </citation>
    <scope>NUCLEOTIDE SEQUENCE [LARGE SCALE GENOMIC DNA]</scope>
</reference>
<accession>A0A6V7VJC2</accession>
<dbReference type="EMBL" id="CAJEWN010000232">
    <property type="protein sequence ID" value="CAD2174311.1"/>
    <property type="molecule type" value="Genomic_DNA"/>
</dbReference>
<proteinExistence type="predicted"/>
<evidence type="ECO:0000313" key="2">
    <source>
        <dbReference type="Proteomes" id="UP000580250"/>
    </source>
</evidence>
<name>A0A6V7VJC2_MELEN</name>
<dbReference type="Proteomes" id="UP000580250">
    <property type="component" value="Unassembled WGS sequence"/>
</dbReference>
<sequence>MYHILRFPFVFPQVSPKFPTGHVGKGEINSGNINPLPFDRLHPPSKLLVLVQAMVSF</sequence>
<evidence type="ECO:0000313" key="1">
    <source>
        <dbReference type="EMBL" id="CAD2174311.1"/>
    </source>
</evidence>
<comment type="caution">
    <text evidence="1">The sequence shown here is derived from an EMBL/GenBank/DDBJ whole genome shotgun (WGS) entry which is preliminary data.</text>
</comment>
<gene>
    <name evidence="1" type="ORF">MENT_LOCUS25962</name>
</gene>
<dbReference type="AlphaFoldDB" id="A0A6V7VJC2"/>
<organism evidence="1 2">
    <name type="scientific">Meloidogyne enterolobii</name>
    <name type="common">Root-knot nematode worm</name>
    <name type="synonym">Meloidogyne mayaguensis</name>
    <dbReference type="NCBI Taxonomy" id="390850"/>
    <lineage>
        <taxon>Eukaryota</taxon>
        <taxon>Metazoa</taxon>
        <taxon>Ecdysozoa</taxon>
        <taxon>Nematoda</taxon>
        <taxon>Chromadorea</taxon>
        <taxon>Rhabditida</taxon>
        <taxon>Tylenchina</taxon>
        <taxon>Tylenchomorpha</taxon>
        <taxon>Tylenchoidea</taxon>
        <taxon>Meloidogynidae</taxon>
        <taxon>Meloidogyninae</taxon>
        <taxon>Meloidogyne</taxon>
    </lineage>
</organism>
<protein>
    <submittedName>
        <fullName evidence="1">Uncharacterized protein</fullName>
    </submittedName>
</protein>